<dbReference type="Proteomes" id="UP001642360">
    <property type="component" value="Unassembled WGS sequence"/>
</dbReference>
<protein>
    <submittedName>
        <fullName evidence="1">Uncharacterized protein</fullName>
    </submittedName>
</protein>
<organism evidence="1 2">
    <name type="scientific">Ilex paraguariensis</name>
    <name type="common">yerba mate</name>
    <dbReference type="NCBI Taxonomy" id="185542"/>
    <lineage>
        <taxon>Eukaryota</taxon>
        <taxon>Viridiplantae</taxon>
        <taxon>Streptophyta</taxon>
        <taxon>Embryophyta</taxon>
        <taxon>Tracheophyta</taxon>
        <taxon>Spermatophyta</taxon>
        <taxon>Magnoliopsida</taxon>
        <taxon>eudicotyledons</taxon>
        <taxon>Gunneridae</taxon>
        <taxon>Pentapetalae</taxon>
        <taxon>asterids</taxon>
        <taxon>campanulids</taxon>
        <taxon>Aquifoliales</taxon>
        <taxon>Aquifoliaceae</taxon>
        <taxon>Ilex</taxon>
    </lineage>
</organism>
<name>A0ABC8R2R2_9AQUA</name>
<evidence type="ECO:0000313" key="2">
    <source>
        <dbReference type="Proteomes" id="UP001642360"/>
    </source>
</evidence>
<dbReference type="EMBL" id="CAUOFW020000809">
    <property type="protein sequence ID" value="CAK9137214.1"/>
    <property type="molecule type" value="Genomic_DNA"/>
</dbReference>
<accession>A0ABC8R2R2</accession>
<reference evidence="1 2" key="1">
    <citation type="submission" date="2024-02" db="EMBL/GenBank/DDBJ databases">
        <authorList>
            <person name="Vignale AGUSTIN F."/>
            <person name="Sosa J E."/>
            <person name="Modenutti C."/>
        </authorList>
    </citation>
    <scope>NUCLEOTIDE SEQUENCE [LARGE SCALE GENOMIC DNA]</scope>
</reference>
<keyword evidence="2" id="KW-1185">Reference proteome</keyword>
<proteinExistence type="predicted"/>
<evidence type="ECO:0000313" key="1">
    <source>
        <dbReference type="EMBL" id="CAK9137214.1"/>
    </source>
</evidence>
<gene>
    <name evidence="1" type="ORF">ILEXP_LOCUS4237</name>
</gene>
<comment type="caution">
    <text evidence="1">The sequence shown here is derived from an EMBL/GenBank/DDBJ whole genome shotgun (WGS) entry which is preliminary data.</text>
</comment>
<sequence>MRSIFLGLFSYGIDWFGDLTSEFRPSLLSVLPATANILRTIEGGSAERLDEVTLLLPEAFITEAYLYLYNHAEEKIFAPVGPGGSGKSSSLSIKDSIAPVSAVAVLVGVEALPLSLDGIHHEWQNGRCLWVLPIALEHAMYR</sequence>
<dbReference type="AlphaFoldDB" id="A0ABC8R2R2"/>